<evidence type="ECO:0000313" key="10">
    <source>
        <dbReference type="Proteomes" id="UP000594220"/>
    </source>
</evidence>
<dbReference type="GO" id="GO:0030971">
    <property type="term" value="F:receptor tyrosine kinase binding"/>
    <property type="evidence" value="ECO:0007669"/>
    <property type="project" value="Ensembl"/>
</dbReference>
<dbReference type="GO" id="GO:0031369">
    <property type="term" value="F:translation initiation factor binding"/>
    <property type="evidence" value="ECO:0007669"/>
    <property type="project" value="Ensembl"/>
</dbReference>
<dbReference type="GO" id="GO:0071364">
    <property type="term" value="P:cellular response to epidermal growth factor stimulus"/>
    <property type="evidence" value="ECO:0007669"/>
    <property type="project" value="Ensembl"/>
</dbReference>
<keyword evidence="10" id="KW-1185">Reference proteome</keyword>
<feature type="compositionally biased region" description="Polar residues" evidence="7">
    <location>
        <begin position="10"/>
        <end position="32"/>
    </location>
</feature>
<dbReference type="Gene3D" id="2.60.120.1040">
    <property type="entry name" value="ZPR1, A/B domain"/>
    <property type="match status" value="2"/>
</dbReference>
<feature type="domain" description="Zinc finger ZPR1-type" evidence="8">
    <location>
        <begin position="245"/>
        <end position="403"/>
    </location>
</feature>
<dbReference type="Ensembl" id="ENSCPRT00005001160.1">
    <property type="protein sequence ID" value="ENSCPRP00005000992.1"/>
    <property type="gene ID" value="ENSCPRG00005000771.1"/>
</dbReference>
<dbReference type="GO" id="GO:0043204">
    <property type="term" value="C:perikaryon"/>
    <property type="evidence" value="ECO:0007669"/>
    <property type="project" value="Ensembl"/>
</dbReference>
<comment type="subcellular location">
    <subcellularLocation>
        <location evidence="1">Nucleus</location>
    </subcellularLocation>
</comment>
<feature type="compositionally biased region" description="Low complexity" evidence="7">
    <location>
        <begin position="220"/>
        <end position="231"/>
    </location>
</feature>
<reference evidence="9" key="2">
    <citation type="submission" date="2025-09" db="UniProtKB">
        <authorList>
            <consortium name="Ensembl"/>
        </authorList>
    </citation>
    <scope>IDENTIFICATION</scope>
</reference>
<dbReference type="PANTHER" id="PTHR10876">
    <property type="entry name" value="ZINC FINGER PROTEIN ZPR1"/>
    <property type="match status" value="1"/>
</dbReference>
<dbReference type="GO" id="GO:0030426">
    <property type="term" value="C:growth cone"/>
    <property type="evidence" value="ECO:0007669"/>
    <property type="project" value="Ensembl"/>
</dbReference>
<dbReference type="GO" id="GO:1902742">
    <property type="term" value="P:apoptotic process involved in development"/>
    <property type="evidence" value="ECO:0007669"/>
    <property type="project" value="Ensembl"/>
</dbReference>
<dbReference type="FunFam" id="2.20.25.420:FF:000003">
    <property type="entry name" value="zinc finger protein ZPR1"/>
    <property type="match status" value="1"/>
</dbReference>
<keyword evidence="6" id="KW-0539">Nucleus</keyword>
<feature type="region of interest" description="Disordered" evidence="7">
    <location>
        <begin position="1"/>
        <end position="39"/>
    </location>
</feature>
<dbReference type="GO" id="GO:0000226">
    <property type="term" value="P:microtubule cytoskeleton organization"/>
    <property type="evidence" value="ECO:0007669"/>
    <property type="project" value="Ensembl"/>
</dbReference>
<evidence type="ECO:0000256" key="4">
    <source>
        <dbReference type="ARBA" id="ARBA00022771"/>
    </source>
</evidence>
<gene>
    <name evidence="9" type="primary">ZPR1</name>
</gene>
<dbReference type="GO" id="GO:0021510">
    <property type="term" value="P:spinal cord development"/>
    <property type="evidence" value="ECO:0007669"/>
    <property type="project" value="Ensembl"/>
</dbReference>
<dbReference type="SMART" id="SM00709">
    <property type="entry name" value="Zpr1"/>
    <property type="match status" value="2"/>
</dbReference>
<feature type="region of interest" description="Disordered" evidence="7">
    <location>
        <begin position="184"/>
        <end position="246"/>
    </location>
</feature>
<keyword evidence="4" id="KW-0863">Zinc-finger</keyword>
<dbReference type="InterPro" id="IPR004457">
    <property type="entry name" value="Znf_ZPR1"/>
</dbReference>
<dbReference type="GO" id="GO:0015030">
    <property type="term" value="C:Cajal body"/>
    <property type="evidence" value="ECO:0007669"/>
    <property type="project" value="Ensembl"/>
</dbReference>
<dbReference type="InterPro" id="IPR042451">
    <property type="entry name" value="ZPR1_A/B_dom"/>
</dbReference>
<dbReference type="NCBIfam" id="TIGR00310">
    <property type="entry name" value="ZPR1_znf"/>
    <property type="match status" value="2"/>
</dbReference>
<dbReference type="GO" id="GO:0005737">
    <property type="term" value="C:cytoplasm"/>
    <property type="evidence" value="ECO:0007669"/>
    <property type="project" value="Ensembl"/>
</dbReference>
<dbReference type="GO" id="GO:0005730">
    <property type="term" value="C:nucleolus"/>
    <property type="evidence" value="ECO:0007669"/>
    <property type="project" value="Ensembl"/>
</dbReference>
<evidence type="ECO:0000259" key="8">
    <source>
        <dbReference type="SMART" id="SM00709"/>
    </source>
</evidence>
<dbReference type="Proteomes" id="UP000594220">
    <property type="component" value="Unplaced"/>
</dbReference>
<evidence type="ECO:0000313" key="9">
    <source>
        <dbReference type="Ensembl" id="ENSCPRP00005000992.1"/>
    </source>
</evidence>
<accession>A0A7M4DWS5</accession>
<dbReference type="Gene3D" id="2.20.25.420">
    <property type="entry name" value="ZPR1, zinc finger domain"/>
    <property type="match status" value="2"/>
</dbReference>
<dbReference type="GO" id="GO:0045787">
    <property type="term" value="P:positive regulation of cell cycle"/>
    <property type="evidence" value="ECO:0007669"/>
    <property type="project" value="Ensembl"/>
</dbReference>
<evidence type="ECO:0000256" key="2">
    <source>
        <dbReference type="ARBA" id="ARBA00008354"/>
    </source>
</evidence>
<dbReference type="FunFam" id="2.60.120.1040:FF:000002">
    <property type="entry name" value="zinc finger protein ZPR1"/>
    <property type="match status" value="1"/>
</dbReference>
<evidence type="ECO:0000256" key="7">
    <source>
        <dbReference type="SAM" id="MobiDB-lite"/>
    </source>
</evidence>
<dbReference type="GO" id="GO:0042023">
    <property type="term" value="P:DNA endoreduplication"/>
    <property type="evidence" value="ECO:0007669"/>
    <property type="project" value="Ensembl"/>
</dbReference>
<evidence type="ECO:0000256" key="5">
    <source>
        <dbReference type="ARBA" id="ARBA00022833"/>
    </source>
</evidence>
<dbReference type="GO" id="GO:0030576">
    <property type="term" value="P:Cajal body organization"/>
    <property type="evidence" value="ECO:0007669"/>
    <property type="project" value="Ensembl"/>
</dbReference>
<dbReference type="FunFam" id="2.60.120.1040:FF:000001">
    <property type="entry name" value="Zinc finger protein ZPR1"/>
    <property type="match status" value="1"/>
</dbReference>
<dbReference type="GO" id="GO:0031641">
    <property type="term" value="P:regulation of myelination"/>
    <property type="evidence" value="ECO:0007669"/>
    <property type="project" value="Ensembl"/>
</dbReference>
<reference evidence="9" key="1">
    <citation type="submission" date="2025-08" db="UniProtKB">
        <authorList>
            <consortium name="Ensembl"/>
        </authorList>
    </citation>
    <scope>IDENTIFICATION</scope>
</reference>
<proteinExistence type="inferred from homology"/>
<protein>
    <submittedName>
        <fullName evidence="9">ZPR1 zinc finger</fullName>
    </submittedName>
</protein>
<feature type="region of interest" description="Disordered" evidence="7">
    <location>
        <begin position="635"/>
        <end position="657"/>
    </location>
</feature>
<organism evidence="9 10">
    <name type="scientific">Crocodylus porosus</name>
    <name type="common">Saltwater crocodile</name>
    <name type="synonym">Estuarine crocodile</name>
    <dbReference type="NCBI Taxonomy" id="8502"/>
    <lineage>
        <taxon>Eukaryota</taxon>
        <taxon>Metazoa</taxon>
        <taxon>Chordata</taxon>
        <taxon>Craniata</taxon>
        <taxon>Vertebrata</taxon>
        <taxon>Euteleostomi</taxon>
        <taxon>Archelosauria</taxon>
        <taxon>Archosauria</taxon>
        <taxon>Crocodylia</taxon>
        <taxon>Longirostres</taxon>
        <taxon>Crocodylidae</taxon>
        <taxon>Crocodylus</taxon>
    </lineage>
</organism>
<dbReference type="GO" id="GO:2000672">
    <property type="term" value="P:negative regulation of motor neuron apoptotic process"/>
    <property type="evidence" value="ECO:0007669"/>
    <property type="project" value="Ensembl"/>
</dbReference>
<dbReference type="GO" id="GO:0042307">
    <property type="term" value="P:positive regulation of protein import into nucleus"/>
    <property type="evidence" value="ECO:0007669"/>
    <property type="project" value="Ensembl"/>
</dbReference>
<dbReference type="GO" id="GO:0008270">
    <property type="term" value="F:zinc ion binding"/>
    <property type="evidence" value="ECO:0007669"/>
    <property type="project" value="UniProtKB-KW"/>
</dbReference>
<dbReference type="AlphaFoldDB" id="A0A7M4DWS5"/>
<dbReference type="PANTHER" id="PTHR10876:SF0">
    <property type="entry name" value="ZINC FINGER PROTEIN ZPR1"/>
    <property type="match status" value="1"/>
</dbReference>
<evidence type="ECO:0000256" key="6">
    <source>
        <dbReference type="ARBA" id="ARBA00023242"/>
    </source>
</evidence>
<dbReference type="GO" id="GO:0045927">
    <property type="term" value="P:positive regulation of growth"/>
    <property type="evidence" value="ECO:0007669"/>
    <property type="project" value="Ensembl"/>
</dbReference>
<dbReference type="Pfam" id="PF22794">
    <property type="entry name" value="jr-ZPR1"/>
    <property type="match status" value="2"/>
</dbReference>
<sequence>MPRLLRRPSPWTTSGQTSPDALRQQTKPQKNLQPGLPRRLRPGALQKVQQSHLKEVLPNPYDRYLRHKYIHVAMLLVYNCSSTKFWGLFGENRVSGLGSGTNPPIYNTVSCGKIGSQLQCFDFQEPVVLEPVRGRPARPQHPPQPSLARLKRCRSPGLSSQGCHHASGLLSRLSTSLLKCSAGRRRGAGEHHPLHLRATHPPNYERVSRGAGSQAAACCGPRSLSGSSSASRGHRKGKMLQRGGARAGSSVAEGVTRLLLTRIPFFREVIVSSFACGSCAWANTEIQSAGRIQEQGVRYTLALRSRQDMNREVVKTDCATARIPELDFEIPAFSQKGALTTIEGILDRAVAGLEQDQPVRRATDQEVADKIDEFIDKLKRLKEVDSSFTFILDDPSGNSFVENPHAPQKDEALVVTHYKRTPQQAAMLGLEADEPEEKPVDALEDLRNEVLQFNTNCPECNAPASTNMKLVQIPHFKEVIIMATNCEACGHRTNEVKSGGAIEPEGTRITLHITDLSDMTRDILKSETCSVEIPELEFELGMGALGGKFTTLEGLLKDIRDLVERNPFTLGDSSAPSKVEKLQEFGRKLQQIMEGRIEAHFIMDDPAGNSYLQNVYAPEEDPELKVEHYERTFEQNEELGLNDMKTEGYEAGQTSDG</sequence>
<feature type="domain" description="Zinc finger ZPR1-type" evidence="8">
    <location>
        <begin position="455"/>
        <end position="614"/>
    </location>
</feature>
<keyword evidence="3" id="KW-0479">Metal-binding</keyword>
<dbReference type="GO" id="GO:0097504">
    <property type="term" value="C:Gemini of Cajal bodies"/>
    <property type="evidence" value="ECO:0007669"/>
    <property type="project" value="Ensembl"/>
</dbReference>
<evidence type="ECO:0000256" key="1">
    <source>
        <dbReference type="ARBA" id="ARBA00004123"/>
    </source>
</evidence>
<dbReference type="GO" id="GO:0033120">
    <property type="term" value="P:positive regulation of RNA splicing"/>
    <property type="evidence" value="ECO:0007669"/>
    <property type="project" value="Ensembl"/>
</dbReference>
<comment type="similarity">
    <text evidence="2">Belongs to the ZPR1 family.</text>
</comment>
<dbReference type="GO" id="GO:0061564">
    <property type="term" value="P:axon development"/>
    <property type="evidence" value="ECO:0007669"/>
    <property type="project" value="Ensembl"/>
</dbReference>
<dbReference type="GO" id="GO:1990261">
    <property type="term" value="P:pre-mRNA catabolic process"/>
    <property type="evidence" value="ECO:0007669"/>
    <property type="project" value="Ensembl"/>
</dbReference>
<name>A0A7M4DWS5_CROPO</name>
<dbReference type="InterPro" id="IPR056180">
    <property type="entry name" value="ZPR1_jr_dom"/>
</dbReference>
<dbReference type="GeneTree" id="ENSGT00390000005306"/>
<dbReference type="InterPro" id="IPR040141">
    <property type="entry name" value="ZPR1"/>
</dbReference>
<keyword evidence="5" id="KW-0862">Zinc</keyword>
<dbReference type="InterPro" id="IPR042452">
    <property type="entry name" value="ZPR1_Znf1/2"/>
</dbReference>
<evidence type="ECO:0000256" key="3">
    <source>
        <dbReference type="ARBA" id="ARBA00022723"/>
    </source>
</evidence>
<dbReference type="Pfam" id="PF03367">
    <property type="entry name" value="Zn_ribbon_ZPR1"/>
    <property type="match status" value="2"/>
</dbReference>